<evidence type="ECO:0000256" key="7">
    <source>
        <dbReference type="SAM" id="Phobius"/>
    </source>
</evidence>
<keyword evidence="3" id="KW-1003">Cell membrane</keyword>
<keyword evidence="6 7" id="KW-0472">Membrane</keyword>
<sequence length="140" mass="15110">MRGEFVVTLQEISGMLVWTVAGGVLLVLLMMVDSWFTRYKDLEEIRRGNTAVATRFVMKLLSQAYILSQSIVTSNALGEALLVSVVSFVILLALESLLRIGLRALARMDLDQGTQDGKVAHALLAGSLHIAGALIIGALL</sequence>
<evidence type="ECO:0000256" key="4">
    <source>
        <dbReference type="ARBA" id="ARBA00022692"/>
    </source>
</evidence>
<comment type="similarity">
    <text evidence="2">Belongs to the UPF0719 family.</text>
</comment>
<feature type="transmembrane region" description="Helical" evidence="7">
    <location>
        <begin position="80"/>
        <end position="98"/>
    </location>
</feature>
<dbReference type="Proteomes" id="UP001589747">
    <property type="component" value="Unassembled WGS sequence"/>
</dbReference>
<accession>A0ABV5KZI8</accession>
<dbReference type="EMBL" id="JBHMDO010000048">
    <property type="protein sequence ID" value="MFB9330640.1"/>
    <property type="molecule type" value="Genomic_DNA"/>
</dbReference>
<feature type="transmembrane region" description="Helical" evidence="7">
    <location>
        <begin position="119"/>
        <end position="139"/>
    </location>
</feature>
<name>A0ABV5KZI8_9BACL</name>
<dbReference type="InterPro" id="IPR007140">
    <property type="entry name" value="DUF350"/>
</dbReference>
<evidence type="ECO:0000313" key="9">
    <source>
        <dbReference type="Proteomes" id="UP001589747"/>
    </source>
</evidence>
<keyword evidence="4 7" id="KW-0812">Transmembrane</keyword>
<keyword evidence="9" id="KW-1185">Reference proteome</keyword>
<organism evidence="8 9">
    <name type="scientific">Paenibacillus aurantiacus</name>
    <dbReference type="NCBI Taxonomy" id="1936118"/>
    <lineage>
        <taxon>Bacteria</taxon>
        <taxon>Bacillati</taxon>
        <taxon>Bacillota</taxon>
        <taxon>Bacilli</taxon>
        <taxon>Bacillales</taxon>
        <taxon>Paenibacillaceae</taxon>
        <taxon>Paenibacillus</taxon>
    </lineage>
</organism>
<proteinExistence type="inferred from homology"/>
<comment type="subcellular location">
    <subcellularLocation>
        <location evidence="1">Cell membrane</location>
        <topology evidence="1">Multi-pass membrane protein</topology>
    </subcellularLocation>
</comment>
<evidence type="ECO:0000256" key="2">
    <source>
        <dbReference type="ARBA" id="ARBA00005779"/>
    </source>
</evidence>
<evidence type="ECO:0000256" key="5">
    <source>
        <dbReference type="ARBA" id="ARBA00022989"/>
    </source>
</evidence>
<evidence type="ECO:0000256" key="6">
    <source>
        <dbReference type="ARBA" id="ARBA00023136"/>
    </source>
</evidence>
<comment type="caution">
    <text evidence="8">The sequence shown here is derived from an EMBL/GenBank/DDBJ whole genome shotgun (WGS) entry which is preliminary data.</text>
</comment>
<dbReference type="RefSeq" id="WP_377502107.1">
    <property type="nucleotide sequence ID" value="NZ_JBHMDO010000048.1"/>
</dbReference>
<gene>
    <name evidence="8" type="ORF">ACFFSY_32245</name>
</gene>
<evidence type="ECO:0000256" key="3">
    <source>
        <dbReference type="ARBA" id="ARBA00022475"/>
    </source>
</evidence>
<protein>
    <submittedName>
        <fullName evidence="8">DUF350 domain-containing protein</fullName>
    </submittedName>
</protein>
<evidence type="ECO:0000256" key="1">
    <source>
        <dbReference type="ARBA" id="ARBA00004651"/>
    </source>
</evidence>
<evidence type="ECO:0000313" key="8">
    <source>
        <dbReference type="EMBL" id="MFB9330640.1"/>
    </source>
</evidence>
<reference evidence="8 9" key="1">
    <citation type="submission" date="2024-09" db="EMBL/GenBank/DDBJ databases">
        <authorList>
            <person name="Sun Q."/>
            <person name="Mori K."/>
        </authorList>
    </citation>
    <scope>NUCLEOTIDE SEQUENCE [LARGE SCALE GENOMIC DNA]</scope>
    <source>
        <strain evidence="8 9">TISTR 2452</strain>
    </source>
</reference>
<keyword evidence="5 7" id="KW-1133">Transmembrane helix</keyword>
<feature type="transmembrane region" description="Helical" evidence="7">
    <location>
        <begin position="12"/>
        <end position="36"/>
    </location>
</feature>
<dbReference type="Pfam" id="PF03994">
    <property type="entry name" value="DUF350"/>
    <property type="match status" value="1"/>
</dbReference>